<dbReference type="Proteomes" id="UP000774804">
    <property type="component" value="Unassembled WGS sequence"/>
</dbReference>
<sequence length="55" mass="6207">MVKAEVGVKPYPIAQLMTEGLRECAWGSWVHARALVLRDVMRREDGAGEAVRSFY</sequence>
<keyword evidence="5" id="KW-1185">Reference proteome</keyword>
<dbReference type="STRING" id="29920.A0A329RAX0"/>
<evidence type="ECO:0000313" key="3">
    <source>
        <dbReference type="EMBL" id="KAG3212508.1"/>
    </source>
</evidence>
<reference evidence="1" key="2">
    <citation type="submission" date="2018-10" db="EMBL/GenBank/DDBJ databases">
        <title>Effector identification in a new, highly contiguous assembly of the strawberry crown rot pathogen Phytophthora cactorum.</title>
        <authorList>
            <person name="Armitage A.D."/>
            <person name="Nellist C.F."/>
            <person name="Bates H."/>
            <person name="Vickerstaff R.J."/>
            <person name="Harrison R.J."/>
        </authorList>
    </citation>
    <scope>NUCLEOTIDE SEQUENCE</scope>
    <source>
        <strain evidence="1">15-7</strain>
        <strain evidence="2">4032</strain>
        <strain evidence="3">P421</strain>
    </source>
</reference>
<dbReference type="EMBL" id="MJFZ01002057">
    <property type="protein sequence ID" value="RAW21089.1"/>
    <property type="molecule type" value="Genomic_DNA"/>
</dbReference>
<gene>
    <name evidence="4" type="ORF">PC110_g22468</name>
    <name evidence="1" type="ORF">PC113_g20955</name>
    <name evidence="2" type="ORF">PC115_g20679</name>
    <name evidence="3" type="ORF">PC129_g16535</name>
</gene>
<dbReference type="Proteomes" id="UP000735874">
    <property type="component" value="Unassembled WGS sequence"/>
</dbReference>
<dbReference type="AlphaFoldDB" id="A0A329RAX0"/>
<dbReference type="Proteomes" id="UP000251314">
    <property type="component" value="Unassembled WGS sequence"/>
</dbReference>
<comment type="caution">
    <text evidence="4">The sequence shown here is derived from an EMBL/GenBank/DDBJ whole genome shotgun (WGS) entry which is preliminary data.</text>
</comment>
<evidence type="ECO:0000313" key="1">
    <source>
        <dbReference type="EMBL" id="KAG2831292.1"/>
    </source>
</evidence>
<dbReference type="VEuPathDB" id="FungiDB:PC110_g22468"/>
<evidence type="ECO:0000313" key="5">
    <source>
        <dbReference type="Proteomes" id="UP000251314"/>
    </source>
</evidence>
<dbReference type="OrthoDB" id="5835829at2759"/>
<reference evidence="4 5" key="1">
    <citation type="submission" date="2018-01" db="EMBL/GenBank/DDBJ databases">
        <title>Draft genome of the strawberry crown rot pathogen Phytophthora cactorum.</title>
        <authorList>
            <person name="Armitage A.D."/>
            <person name="Lysoe E."/>
            <person name="Nellist C.F."/>
            <person name="Harrison R.J."/>
            <person name="Brurberg M.B."/>
        </authorList>
    </citation>
    <scope>NUCLEOTIDE SEQUENCE [LARGE SCALE GENOMIC DNA]</scope>
    <source>
        <strain evidence="4 5">10300</strain>
    </source>
</reference>
<dbReference type="EMBL" id="RCMG01001284">
    <property type="protein sequence ID" value="KAG2831292.1"/>
    <property type="molecule type" value="Genomic_DNA"/>
</dbReference>
<dbReference type="EMBL" id="RCMV01000829">
    <property type="protein sequence ID" value="KAG3212508.1"/>
    <property type="molecule type" value="Genomic_DNA"/>
</dbReference>
<organism evidence="4 5">
    <name type="scientific">Phytophthora cactorum</name>
    <dbReference type="NCBI Taxonomy" id="29920"/>
    <lineage>
        <taxon>Eukaryota</taxon>
        <taxon>Sar</taxon>
        <taxon>Stramenopiles</taxon>
        <taxon>Oomycota</taxon>
        <taxon>Peronosporomycetes</taxon>
        <taxon>Peronosporales</taxon>
        <taxon>Peronosporaceae</taxon>
        <taxon>Phytophthora</taxon>
    </lineage>
</organism>
<name>A0A329RAX0_9STRA</name>
<evidence type="ECO:0000313" key="4">
    <source>
        <dbReference type="EMBL" id="RAW21089.1"/>
    </source>
</evidence>
<protein>
    <submittedName>
        <fullName evidence="4">Uncharacterized protein</fullName>
    </submittedName>
</protein>
<evidence type="ECO:0000313" key="2">
    <source>
        <dbReference type="EMBL" id="KAG2886455.1"/>
    </source>
</evidence>
<accession>A0A329RAX0</accession>
<dbReference type="EMBL" id="RCMI01001342">
    <property type="protein sequence ID" value="KAG2886455.1"/>
    <property type="molecule type" value="Genomic_DNA"/>
</dbReference>
<dbReference type="Proteomes" id="UP000760860">
    <property type="component" value="Unassembled WGS sequence"/>
</dbReference>
<proteinExistence type="predicted"/>